<accession>A0ABP1S8V0</accession>
<dbReference type="Gene3D" id="3.80.10.10">
    <property type="entry name" value="Ribonuclease Inhibitor"/>
    <property type="match status" value="1"/>
</dbReference>
<dbReference type="EMBL" id="CAXLJM020000164">
    <property type="protein sequence ID" value="CAL8146988.1"/>
    <property type="molecule type" value="Genomic_DNA"/>
</dbReference>
<sequence length="471" mass="53920">MEEEADRDLDSSPERVKELLPQVLPILVDCLNIPLGIILSLRMINRDSNLAIIHMLEEESYNFYEKQYEKNSQQRFNEPPRNVPNRTHLAKKVIEKYTFKDGESVQKFISHFGPISSSPLLSQKRMTNPFLSRSLFITTECSGEEDPKVVNPCRVLMLETFGHQIRNVTFHITGTLLGDSLIHFRALLPHLPNLKCLKIVGCSEDWVESEEFIRVVVRLPKLDQLELLDVQNFKEEFSGFMSKSKFTLNELLVEYYGPQLKILICGEALFKRENVGKLLHSSLQNLRIFRLNSVTHSSTLLTLSEVDWPALEELELGGGEEGGGNYDPFSDTVFGKDFIRTLNTFSSSLVHLKLHGVKLANETNVWNSSQDDRDNDDDQIVIKPMPKLTSLTTELSNLNIGWFWNPIRLNCHQLEEVRVQTFSVSKDGLAQLQGEFDKLPKLRKIEIYCVYSEGGNRPKKIVLTRKVSILV</sequence>
<reference evidence="1 2" key="1">
    <citation type="submission" date="2024-08" db="EMBL/GenBank/DDBJ databases">
        <authorList>
            <person name="Cucini C."/>
            <person name="Frati F."/>
        </authorList>
    </citation>
    <scope>NUCLEOTIDE SEQUENCE [LARGE SCALE GENOMIC DNA]</scope>
</reference>
<evidence type="ECO:0000313" key="2">
    <source>
        <dbReference type="Proteomes" id="UP001642540"/>
    </source>
</evidence>
<organism evidence="1 2">
    <name type="scientific">Orchesella dallaii</name>
    <dbReference type="NCBI Taxonomy" id="48710"/>
    <lineage>
        <taxon>Eukaryota</taxon>
        <taxon>Metazoa</taxon>
        <taxon>Ecdysozoa</taxon>
        <taxon>Arthropoda</taxon>
        <taxon>Hexapoda</taxon>
        <taxon>Collembola</taxon>
        <taxon>Entomobryomorpha</taxon>
        <taxon>Entomobryoidea</taxon>
        <taxon>Orchesellidae</taxon>
        <taxon>Orchesellinae</taxon>
        <taxon>Orchesella</taxon>
    </lineage>
</organism>
<comment type="caution">
    <text evidence="1">The sequence shown here is derived from an EMBL/GenBank/DDBJ whole genome shotgun (WGS) entry which is preliminary data.</text>
</comment>
<name>A0ABP1S8V0_9HEXA</name>
<keyword evidence="2" id="KW-1185">Reference proteome</keyword>
<dbReference type="InterPro" id="IPR032675">
    <property type="entry name" value="LRR_dom_sf"/>
</dbReference>
<dbReference type="PANTHER" id="PTHR38926:SF5">
    <property type="entry name" value="F-BOX AND LEUCINE-RICH REPEAT PROTEIN 6"/>
    <property type="match status" value="1"/>
</dbReference>
<dbReference type="SUPFAM" id="SSF52047">
    <property type="entry name" value="RNI-like"/>
    <property type="match status" value="1"/>
</dbReference>
<gene>
    <name evidence="1" type="ORF">ODALV1_LOCUS30999</name>
</gene>
<dbReference type="PANTHER" id="PTHR38926">
    <property type="entry name" value="F-BOX DOMAIN CONTAINING PROTEIN, EXPRESSED"/>
    <property type="match status" value="1"/>
</dbReference>
<dbReference type="Proteomes" id="UP001642540">
    <property type="component" value="Unassembled WGS sequence"/>
</dbReference>
<protein>
    <submittedName>
        <fullName evidence="1">Uncharacterized protein</fullName>
    </submittedName>
</protein>
<evidence type="ECO:0000313" key="1">
    <source>
        <dbReference type="EMBL" id="CAL8146988.1"/>
    </source>
</evidence>
<proteinExistence type="predicted"/>